<sequence>MKNYLLRHNAGLLKACLVMWLLHAMINPVYAQQINVKGIVTDVKEGNALPGVTVSIKGTSKGTSTDATGAYQLSVGKDAILVFSYIGYKTQEIKAGSTTLNVLLEADNTSLNEVVVVAYGSQEKKDLTGSVTSLPAKSVQDLPVTSIDQKLAGQVAGVQVSNITGTPGGGTAIKIRGSGSIGAGDQPLFVVDGFALSNSFGQISNPLSFLNSDDIESITVLKDASSTAIYGSRGANGVVLINTKKGNSKAPVVNFNMYYGLQQTPNKGRPQMLNAREFAQYRKDIIFDEFASRGQVPTDADIPVEYRNPEQYGEGTNWYNEILRVAPQQNYHVSVSTGNENYKGFFSLGYLKQDGTVRYTGYERVTGRANVEANIGSKIKIGVHIAPSFSNQVTNYFESDFVDVVTRSLWLSPLVPKYDKNGNLTQYIKSPGMYEAPNPLISLRDAPTKGKSIRALATSFIEYEITKGLKFKYSLGADYANFSSFTYNPTSVGGANTPPPVRANSATGRSYSFNWLSEALLSYDKSFGKDHRMSALVGYTAQKELYDGININVENYPDDIAQTINNATIVSGWGQAVQEWSLLSYLARLNYTFKDRYLFTATFRADGSSRFGPNNKYGYFPSGAFAWRVSQEDFMKGISWIDDMKLRVSYGLSGNNNIGNYTFLPLAVKSNYVFGGQLASGKGRSSLQNYDLTWEESSQWDAGIDLALFKSRVNIVLDYYRRITRSMLYVSEIPQSSGFASTTINSGEVLNHGVELGITSQNTKGAFEWNTNFNIAFNRNKVLALNENNDPIYSGRSGEGSFTHKTEVGKPLGQFYGYVIEGIYKDQADLDKSPKHVTSVVGSIKYKDVDGNGVIEAVKDFEVIGNAQPDFIWGLTNDFKFKRFDLSILINGSQGGQVLKTANQYLNNIDGIFNVDRRVLNRWRSPEQPGDGRTPTTNGARVIYRDINSDWVEDASFVSIRNITLGYTFPEKLLGKTRFIRSTRIYGGVQNAFMFTPYSGANPEVSRNGSTVLTPGMDFTNYPVARVYTLGANFSF</sequence>
<feature type="chain" id="PRO_5047379438" evidence="8">
    <location>
        <begin position="32"/>
        <end position="1036"/>
    </location>
</feature>
<dbReference type="InterPro" id="IPR023997">
    <property type="entry name" value="TonB-dep_OMP_SusC/RagA_CS"/>
</dbReference>
<keyword evidence="5 7" id="KW-0472">Membrane</keyword>
<dbReference type="InterPro" id="IPR039426">
    <property type="entry name" value="TonB-dep_rcpt-like"/>
</dbReference>
<dbReference type="Pfam" id="PF13715">
    <property type="entry name" value="CarbopepD_reg_2"/>
    <property type="match status" value="1"/>
</dbReference>
<dbReference type="InterPro" id="IPR037066">
    <property type="entry name" value="Plug_dom_sf"/>
</dbReference>
<accession>A0ABV2SZE9</accession>
<dbReference type="InterPro" id="IPR036942">
    <property type="entry name" value="Beta-barrel_TonB_sf"/>
</dbReference>
<keyword evidence="4 7" id="KW-0812">Transmembrane</keyword>
<keyword evidence="8" id="KW-0732">Signal</keyword>
<evidence type="ECO:0000256" key="4">
    <source>
        <dbReference type="ARBA" id="ARBA00022692"/>
    </source>
</evidence>
<dbReference type="PROSITE" id="PS52016">
    <property type="entry name" value="TONB_DEPENDENT_REC_3"/>
    <property type="match status" value="1"/>
</dbReference>
<dbReference type="Pfam" id="PF07715">
    <property type="entry name" value="Plug"/>
    <property type="match status" value="1"/>
</dbReference>
<evidence type="ECO:0000313" key="11">
    <source>
        <dbReference type="Proteomes" id="UP001549749"/>
    </source>
</evidence>
<keyword evidence="6 7" id="KW-0998">Cell outer membrane</keyword>
<evidence type="ECO:0000259" key="9">
    <source>
        <dbReference type="Pfam" id="PF07715"/>
    </source>
</evidence>
<evidence type="ECO:0000256" key="5">
    <source>
        <dbReference type="ARBA" id="ARBA00023136"/>
    </source>
</evidence>
<reference evidence="10 11" key="1">
    <citation type="submission" date="2024-06" db="EMBL/GenBank/DDBJ databases">
        <title>Chitinophaga defluvii sp. nov., isolated from municipal sewage.</title>
        <authorList>
            <person name="Zhang L."/>
        </authorList>
    </citation>
    <scope>NUCLEOTIDE SEQUENCE [LARGE SCALE GENOMIC DNA]</scope>
    <source>
        <strain evidence="10 11">H8</strain>
    </source>
</reference>
<dbReference type="Gene3D" id="2.40.170.20">
    <property type="entry name" value="TonB-dependent receptor, beta-barrel domain"/>
    <property type="match status" value="1"/>
</dbReference>
<evidence type="ECO:0000256" key="3">
    <source>
        <dbReference type="ARBA" id="ARBA00022452"/>
    </source>
</evidence>
<dbReference type="Proteomes" id="UP001549749">
    <property type="component" value="Unassembled WGS sequence"/>
</dbReference>
<dbReference type="NCBIfam" id="TIGR04056">
    <property type="entry name" value="OMP_RagA_SusC"/>
    <property type="match status" value="1"/>
</dbReference>
<organism evidence="10 11">
    <name type="scientific">Chitinophaga defluvii</name>
    <dbReference type="NCBI Taxonomy" id="3163343"/>
    <lineage>
        <taxon>Bacteria</taxon>
        <taxon>Pseudomonadati</taxon>
        <taxon>Bacteroidota</taxon>
        <taxon>Chitinophagia</taxon>
        <taxon>Chitinophagales</taxon>
        <taxon>Chitinophagaceae</taxon>
        <taxon>Chitinophaga</taxon>
    </lineage>
</organism>
<dbReference type="SUPFAM" id="SSF49464">
    <property type="entry name" value="Carboxypeptidase regulatory domain-like"/>
    <property type="match status" value="1"/>
</dbReference>
<name>A0ABV2SZE9_9BACT</name>
<dbReference type="Gene3D" id="2.170.130.10">
    <property type="entry name" value="TonB-dependent receptor, plug domain"/>
    <property type="match status" value="1"/>
</dbReference>
<keyword evidence="11" id="KW-1185">Reference proteome</keyword>
<dbReference type="Gene3D" id="2.60.40.1120">
    <property type="entry name" value="Carboxypeptidase-like, regulatory domain"/>
    <property type="match status" value="1"/>
</dbReference>
<dbReference type="InterPro" id="IPR008969">
    <property type="entry name" value="CarboxyPept-like_regulatory"/>
</dbReference>
<gene>
    <name evidence="10" type="ORF">ABR189_02200</name>
</gene>
<dbReference type="EMBL" id="JBEXAC010000001">
    <property type="protein sequence ID" value="MET6996156.1"/>
    <property type="molecule type" value="Genomic_DNA"/>
</dbReference>
<evidence type="ECO:0000256" key="2">
    <source>
        <dbReference type="ARBA" id="ARBA00022448"/>
    </source>
</evidence>
<dbReference type="SUPFAM" id="SSF56935">
    <property type="entry name" value="Porins"/>
    <property type="match status" value="1"/>
</dbReference>
<dbReference type="NCBIfam" id="TIGR04057">
    <property type="entry name" value="SusC_RagA_signa"/>
    <property type="match status" value="1"/>
</dbReference>
<protein>
    <submittedName>
        <fullName evidence="10">TonB-dependent receptor</fullName>
    </submittedName>
</protein>
<dbReference type="RefSeq" id="WP_354658804.1">
    <property type="nucleotide sequence ID" value="NZ_JBEXAC010000001.1"/>
</dbReference>
<dbReference type="InterPro" id="IPR012910">
    <property type="entry name" value="Plug_dom"/>
</dbReference>
<evidence type="ECO:0000256" key="7">
    <source>
        <dbReference type="PROSITE-ProRule" id="PRU01360"/>
    </source>
</evidence>
<feature type="domain" description="TonB-dependent receptor plug" evidence="9">
    <location>
        <begin position="124"/>
        <end position="238"/>
    </location>
</feature>
<evidence type="ECO:0000256" key="6">
    <source>
        <dbReference type="ARBA" id="ARBA00023237"/>
    </source>
</evidence>
<evidence type="ECO:0000313" key="10">
    <source>
        <dbReference type="EMBL" id="MET6996156.1"/>
    </source>
</evidence>
<comment type="similarity">
    <text evidence="7">Belongs to the TonB-dependent receptor family.</text>
</comment>
<keyword evidence="2 7" id="KW-0813">Transport</keyword>
<proteinExistence type="inferred from homology"/>
<keyword evidence="3 7" id="KW-1134">Transmembrane beta strand</keyword>
<comment type="caution">
    <text evidence="10">The sequence shown here is derived from an EMBL/GenBank/DDBJ whole genome shotgun (WGS) entry which is preliminary data.</text>
</comment>
<evidence type="ECO:0000256" key="8">
    <source>
        <dbReference type="SAM" id="SignalP"/>
    </source>
</evidence>
<dbReference type="InterPro" id="IPR023996">
    <property type="entry name" value="TonB-dep_OMP_SusC/RagA"/>
</dbReference>
<keyword evidence="10" id="KW-0675">Receptor</keyword>
<evidence type="ECO:0000256" key="1">
    <source>
        <dbReference type="ARBA" id="ARBA00004571"/>
    </source>
</evidence>
<comment type="subcellular location">
    <subcellularLocation>
        <location evidence="1 7">Cell outer membrane</location>
        <topology evidence="1 7">Multi-pass membrane protein</topology>
    </subcellularLocation>
</comment>
<feature type="signal peptide" evidence="8">
    <location>
        <begin position="1"/>
        <end position="31"/>
    </location>
</feature>